<dbReference type="VEuPathDB" id="ToxoDB:cyc_05939"/>
<sequence length="234" mass="26928">MKPQGEWAFVKPDKEALAKEKTLESLQTEDVMFPAGKLEYAGTNVVKETIKATEDVVKEMRTWLKTGIAPDGTRMMTDEASQWYQDFYQATVQADAEHECLPEGSLVDYYYWNAPYLAHIGNINLVMMHSQVNLRDGTHLPCDRLRESTKAMKNLERMANKRLSAQLRDRNAFVDTAMGPAHRGHPLRKEGLYTRYFWSPLHQRTIEEMKGRFPERIPTVVHEAREHTPSEASS</sequence>
<protein>
    <submittedName>
        <fullName evidence="1">Uncharacterized protein</fullName>
    </submittedName>
</protein>
<dbReference type="EMBL" id="JROU02000519">
    <property type="protein sequence ID" value="OEH79075.1"/>
    <property type="molecule type" value="Genomic_DNA"/>
</dbReference>
<dbReference type="VEuPathDB" id="ToxoDB:LOC34622215"/>
<dbReference type="Proteomes" id="UP000095192">
    <property type="component" value="Unassembled WGS sequence"/>
</dbReference>
<name>A0A1D3D6K5_9EIME</name>
<dbReference type="OrthoDB" id="382491at2759"/>
<accession>A0A1D3D6K5</accession>
<reference evidence="1 2" key="1">
    <citation type="journal article" date="2016" name="BMC Genomics">
        <title>Comparative genomics reveals Cyclospora cayetanensis possesses coccidia-like metabolism and invasion components but unique surface antigens.</title>
        <authorList>
            <person name="Liu S."/>
            <person name="Wang L."/>
            <person name="Zheng H."/>
            <person name="Xu Z."/>
            <person name="Roellig D.M."/>
            <person name="Li N."/>
            <person name="Frace M.A."/>
            <person name="Tang K."/>
            <person name="Arrowood M.J."/>
            <person name="Moss D.M."/>
            <person name="Zhang L."/>
            <person name="Feng Y."/>
            <person name="Xiao L."/>
        </authorList>
    </citation>
    <scope>NUCLEOTIDE SEQUENCE [LARGE SCALE GENOMIC DNA]</scope>
    <source>
        <strain evidence="1 2">CHN_HEN01</strain>
    </source>
</reference>
<gene>
    <name evidence="1" type="ORF">cyc_05939</name>
</gene>
<proteinExistence type="predicted"/>
<dbReference type="AlphaFoldDB" id="A0A1D3D6K5"/>
<evidence type="ECO:0000313" key="2">
    <source>
        <dbReference type="Proteomes" id="UP000095192"/>
    </source>
</evidence>
<keyword evidence="2" id="KW-1185">Reference proteome</keyword>
<organism evidence="1 2">
    <name type="scientific">Cyclospora cayetanensis</name>
    <dbReference type="NCBI Taxonomy" id="88456"/>
    <lineage>
        <taxon>Eukaryota</taxon>
        <taxon>Sar</taxon>
        <taxon>Alveolata</taxon>
        <taxon>Apicomplexa</taxon>
        <taxon>Conoidasida</taxon>
        <taxon>Coccidia</taxon>
        <taxon>Eucoccidiorida</taxon>
        <taxon>Eimeriorina</taxon>
        <taxon>Eimeriidae</taxon>
        <taxon>Cyclospora</taxon>
    </lineage>
</organism>
<dbReference type="GeneID" id="34622215"/>
<evidence type="ECO:0000313" key="1">
    <source>
        <dbReference type="EMBL" id="OEH79075.1"/>
    </source>
</evidence>
<comment type="caution">
    <text evidence="1">The sequence shown here is derived from an EMBL/GenBank/DDBJ whole genome shotgun (WGS) entry which is preliminary data.</text>
</comment>